<comment type="similarity">
    <text evidence="9">Belongs to the class I-like SAM-binding methyltransferase superfamily. TRM61 family.</text>
</comment>
<evidence type="ECO:0000259" key="12">
    <source>
        <dbReference type="Pfam" id="PF08704"/>
    </source>
</evidence>
<dbReference type="GO" id="GO:0031515">
    <property type="term" value="C:tRNA (m1A) methyltransferase complex"/>
    <property type="evidence" value="ECO:0007669"/>
    <property type="project" value="UniProtKB-UniRule"/>
</dbReference>
<feature type="region of interest" description="Disordered" evidence="11">
    <location>
        <begin position="269"/>
        <end position="293"/>
    </location>
</feature>
<feature type="domain" description="tRNA (adenine(58)-N(1))-methyltransferase catalytic subunit TRM61 C-terminal" evidence="12">
    <location>
        <begin position="64"/>
        <end position="317"/>
    </location>
</feature>
<dbReference type="PROSITE" id="PS51620">
    <property type="entry name" value="SAM_TRM61"/>
    <property type="match status" value="1"/>
</dbReference>
<evidence type="ECO:0000256" key="6">
    <source>
        <dbReference type="ARBA" id="ARBA00022691"/>
    </source>
</evidence>
<feature type="binding site" evidence="10">
    <location>
        <position position="180"/>
    </location>
    <ligand>
        <name>S-adenosyl-L-methionine</name>
        <dbReference type="ChEBI" id="CHEBI:59789"/>
    </ligand>
</feature>
<keyword evidence="8 9" id="KW-0539">Nucleus</keyword>
<evidence type="ECO:0000256" key="8">
    <source>
        <dbReference type="ARBA" id="ARBA00023242"/>
    </source>
</evidence>
<dbReference type="InterPro" id="IPR014816">
    <property type="entry name" value="tRNA_MeTrfase_Gcd14"/>
</dbReference>
<organism evidence="13 14">
    <name type="scientific">Umbelopsis vinacea</name>
    <dbReference type="NCBI Taxonomy" id="44442"/>
    <lineage>
        <taxon>Eukaryota</taxon>
        <taxon>Fungi</taxon>
        <taxon>Fungi incertae sedis</taxon>
        <taxon>Mucoromycota</taxon>
        <taxon>Mucoromycotina</taxon>
        <taxon>Umbelopsidomycetes</taxon>
        <taxon>Umbelopsidales</taxon>
        <taxon>Umbelopsidaceae</taxon>
        <taxon>Umbelopsis</taxon>
    </lineage>
</organism>
<dbReference type="AlphaFoldDB" id="A0A8H7Q7Z3"/>
<dbReference type="PIRSF" id="PIRSF017269">
    <property type="entry name" value="GCD14"/>
    <property type="match status" value="1"/>
</dbReference>
<evidence type="ECO:0000256" key="5">
    <source>
        <dbReference type="ARBA" id="ARBA00022679"/>
    </source>
</evidence>
<evidence type="ECO:0000256" key="1">
    <source>
        <dbReference type="ARBA" id="ARBA00004123"/>
    </source>
</evidence>
<keyword evidence="6 9" id="KW-0949">S-adenosyl-L-methionine</keyword>
<feature type="binding site" evidence="10">
    <location>
        <position position="162"/>
    </location>
    <ligand>
        <name>S-adenosyl-L-methionine</name>
        <dbReference type="ChEBI" id="CHEBI:59789"/>
    </ligand>
</feature>
<protein>
    <recommendedName>
        <fullName evidence="3 9">tRNA (adenine(58)-N(1))-methyltransferase catalytic subunit TRM61</fullName>
        <ecNumber evidence="2 9">2.1.1.220</ecNumber>
    </recommendedName>
</protein>
<dbReference type="FunFam" id="3.10.330.20:FF:000002">
    <property type="entry name" value="tRNA (adenine(58)-N(1))-methyltransferase catalytic subunit TRMT61A"/>
    <property type="match status" value="1"/>
</dbReference>
<keyword evidence="7 9" id="KW-0819">tRNA processing</keyword>
<dbReference type="Gene3D" id="3.10.330.20">
    <property type="match status" value="1"/>
</dbReference>
<feature type="binding site" evidence="10">
    <location>
        <position position="134"/>
    </location>
    <ligand>
        <name>S-adenosyl-L-methionine</name>
        <dbReference type="ChEBI" id="CHEBI:59789"/>
    </ligand>
</feature>
<evidence type="ECO:0000256" key="2">
    <source>
        <dbReference type="ARBA" id="ARBA00012796"/>
    </source>
</evidence>
<dbReference type="PANTHER" id="PTHR12133:SF2">
    <property type="entry name" value="TRNA (ADENINE(58)-N(1))-METHYLTRANSFERASE CATALYTIC SUBUNIT TRMT61A"/>
    <property type="match status" value="1"/>
</dbReference>
<dbReference type="EC" id="2.1.1.220" evidence="2 9"/>
<dbReference type="GO" id="GO:0160107">
    <property type="term" value="F:tRNA (adenine(58)-N1)-methyltransferase activity"/>
    <property type="evidence" value="ECO:0007669"/>
    <property type="project" value="UniProtKB-EC"/>
</dbReference>
<keyword evidence="4 9" id="KW-0489">Methyltransferase</keyword>
<comment type="subcellular location">
    <subcellularLocation>
        <location evidence="1 9">Nucleus</location>
    </subcellularLocation>
</comment>
<evidence type="ECO:0000256" key="10">
    <source>
        <dbReference type="PIRSR" id="PIRSR017269-1"/>
    </source>
</evidence>
<evidence type="ECO:0000256" key="4">
    <source>
        <dbReference type="ARBA" id="ARBA00022603"/>
    </source>
</evidence>
<sequence length="331" mass="37423">MSFRKYKRYVEEGDVVAIHMGRDTLKAVTVVKDEIQSNKLGSFPHNDWIGREYGSKVYSKKGSFVYLLHPTPELWTLMLPHRTQILYLADISFISAYLELKPGSRMIESGTGSASFSHSIARTIAPTGHLFSFEYHEERANLARQEFKDHGLDDLITLTHRDVCKDGFGLSDTVNAVFLDLPAPWEAVESAKKAFKQHRTGKICTFSPCIEQVSKTVAALNEHKFVDITMFECLIRNQEVYSVKKLTVDHAIQNIRHMDARRKENKAKAKRSIDEVNEEEPVPVSVSPVDEDDIPDMTISRTRLEMKGHTSYLTFATFLPVEAGTAPAATE</sequence>
<evidence type="ECO:0000256" key="7">
    <source>
        <dbReference type="ARBA" id="ARBA00022694"/>
    </source>
</evidence>
<dbReference type="PANTHER" id="PTHR12133">
    <property type="entry name" value="TRNA (ADENINE(58)-N(1))-METHYLTRANSFERASE"/>
    <property type="match status" value="1"/>
</dbReference>
<dbReference type="EMBL" id="JAEPRA010000003">
    <property type="protein sequence ID" value="KAG2187518.1"/>
    <property type="molecule type" value="Genomic_DNA"/>
</dbReference>
<dbReference type="Proteomes" id="UP000612746">
    <property type="component" value="Unassembled WGS sequence"/>
</dbReference>
<dbReference type="Gene3D" id="3.40.50.150">
    <property type="entry name" value="Vaccinia Virus protein VP39"/>
    <property type="match status" value="1"/>
</dbReference>
<comment type="catalytic activity">
    <reaction evidence="9">
        <text>adenosine(58) in tRNA + S-adenosyl-L-methionine = N(1)-methyladenosine(58) in tRNA + S-adenosyl-L-homocysteine + H(+)</text>
        <dbReference type="Rhea" id="RHEA:43152"/>
        <dbReference type="Rhea" id="RHEA-COMP:10365"/>
        <dbReference type="Rhea" id="RHEA-COMP:10366"/>
        <dbReference type="ChEBI" id="CHEBI:15378"/>
        <dbReference type="ChEBI" id="CHEBI:57856"/>
        <dbReference type="ChEBI" id="CHEBI:59789"/>
        <dbReference type="ChEBI" id="CHEBI:74411"/>
        <dbReference type="ChEBI" id="CHEBI:74491"/>
        <dbReference type="EC" id="2.1.1.220"/>
    </reaction>
</comment>
<dbReference type="OrthoDB" id="1925287at2759"/>
<dbReference type="GO" id="GO:0005634">
    <property type="term" value="C:nucleus"/>
    <property type="evidence" value="ECO:0007669"/>
    <property type="project" value="UniProtKB-SubCell"/>
</dbReference>
<evidence type="ECO:0000256" key="11">
    <source>
        <dbReference type="SAM" id="MobiDB-lite"/>
    </source>
</evidence>
<dbReference type="FunFam" id="3.40.50.150:FF:000247">
    <property type="entry name" value="tRNA (adenine(58)-N(1))-methyltransferase catalytic subunit TRM61"/>
    <property type="match status" value="1"/>
</dbReference>
<dbReference type="GO" id="GO:0030488">
    <property type="term" value="P:tRNA methylation"/>
    <property type="evidence" value="ECO:0007669"/>
    <property type="project" value="InterPro"/>
</dbReference>
<dbReference type="InterPro" id="IPR029063">
    <property type="entry name" value="SAM-dependent_MTases_sf"/>
</dbReference>
<evidence type="ECO:0000256" key="3">
    <source>
        <dbReference type="ARBA" id="ARBA00015963"/>
    </source>
</evidence>
<evidence type="ECO:0000256" key="9">
    <source>
        <dbReference type="PIRNR" id="PIRNR017269"/>
    </source>
</evidence>
<evidence type="ECO:0000313" key="13">
    <source>
        <dbReference type="EMBL" id="KAG2187518.1"/>
    </source>
</evidence>
<evidence type="ECO:0000313" key="14">
    <source>
        <dbReference type="Proteomes" id="UP000612746"/>
    </source>
</evidence>
<keyword evidence="14" id="KW-1185">Reference proteome</keyword>
<keyword evidence="5 9" id="KW-0808">Transferase</keyword>
<comment type="caution">
    <text evidence="13">The sequence shown here is derived from an EMBL/GenBank/DDBJ whole genome shotgun (WGS) entry which is preliminary data.</text>
</comment>
<dbReference type="SUPFAM" id="SSF53335">
    <property type="entry name" value="S-adenosyl-L-methionine-dependent methyltransferases"/>
    <property type="match status" value="1"/>
</dbReference>
<gene>
    <name evidence="13" type="ORF">INT44_005207</name>
</gene>
<proteinExistence type="inferred from homology"/>
<dbReference type="Pfam" id="PF08704">
    <property type="entry name" value="GCD14"/>
    <property type="match status" value="1"/>
</dbReference>
<dbReference type="InterPro" id="IPR049470">
    <property type="entry name" value="TRM61_C"/>
</dbReference>
<accession>A0A8H7Q7Z3</accession>
<comment type="function">
    <text evidence="9">Catalytic subunit of tRNA (adenine-N(1)-)-methyltransferase, which catalyzes the formation of N(1)-methyladenine at position 58 (m1A58) in initiator methionyl-tRNA.</text>
</comment>
<name>A0A8H7Q7Z3_9FUNG</name>
<reference evidence="13" key="1">
    <citation type="submission" date="2020-12" db="EMBL/GenBank/DDBJ databases">
        <title>Metabolic potential, ecology and presence of endohyphal bacteria is reflected in genomic diversity of Mucoromycotina.</title>
        <authorList>
            <person name="Muszewska A."/>
            <person name="Okrasinska A."/>
            <person name="Steczkiewicz K."/>
            <person name="Drgas O."/>
            <person name="Orlowska M."/>
            <person name="Perlinska-Lenart U."/>
            <person name="Aleksandrzak-Piekarczyk T."/>
            <person name="Szatraj K."/>
            <person name="Zielenkiewicz U."/>
            <person name="Pilsyk S."/>
            <person name="Malc E."/>
            <person name="Mieczkowski P."/>
            <person name="Kruszewska J.S."/>
            <person name="Biernat P."/>
            <person name="Pawlowska J."/>
        </authorList>
    </citation>
    <scope>NUCLEOTIDE SEQUENCE</scope>
    <source>
        <strain evidence="13">WA0000051536</strain>
    </source>
</reference>